<evidence type="ECO:0000313" key="8">
    <source>
        <dbReference type="Proteomes" id="UP000298663"/>
    </source>
</evidence>
<dbReference type="OrthoDB" id="5832391at2759"/>
<dbReference type="GO" id="GO:0016567">
    <property type="term" value="P:protein ubiquitination"/>
    <property type="evidence" value="ECO:0007669"/>
    <property type="project" value="TreeGrafter"/>
</dbReference>
<dbReference type="PROSITE" id="PS50089">
    <property type="entry name" value="ZF_RING_2"/>
    <property type="match status" value="1"/>
</dbReference>
<evidence type="ECO:0000256" key="1">
    <source>
        <dbReference type="ARBA" id="ARBA00022723"/>
    </source>
</evidence>
<feature type="compositionally biased region" description="Polar residues" evidence="5">
    <location>
        <begin position="221"/>
        <end position="236"/>
    </location>
</feature>
<sequence length="236" mass="26041">MTSITTTHTYDRLNCAICSDWLSASSQASSATCGHVFHKNCVITWIGRPSLITRPKNCPCCRTPLVGLRDLFFSSALFEQDASQEELARCYTTIEKLQKKVEELTIKLYDRNTNNGEESGFNYEQPIPEPDLSLGPQDESDDLNDEDVSLFQQFNGMSLDDVLASISSHRSAANVLDANAEPFAFNPDISTDGVSADYGLLEDEPFTPIEPRDDEPIGDSNPETSESPSNTNLDSN</sequence>
<comment type="caution">
    <text evidence="7">The sequence shown here is derived from an EMBL/GenBank/DDBJ whole genome shotgun (WGS) entry which is preliminary data.</text>
</comment>
<dbReference type="SMART" id="SM00184">
    <property type="entry name" value="RING"/>
    <property type="match status" value="1"/>
</dbReference>
<accession>A0A4U5P183</accession>
<evidence type="ECO:0000256" key="4">
    <source>
        <dbReference type="PROSITE-ProRule" id="PRU00175"/>
    </source>
</evidence>
<reference evidence="7 8" key="2">
    <citation type="journal article" date="2019" name="G3 (Bethesda)">
        <title>Hybrid Assembly of the Genome of the Entomopathogenic Nematode Steinernema carpocapsae Identifies the X-Chromosome.</title>
        <authorList>
            <person name="Serra L."/>
            <person name="Macchietto M."/>
            <person name="Macias-Munoz A."/>
            <person name="McGill C.J."/>
            <person name="Rodriguez I.M."/>
            <person name="Rodriguez B."/>
            <person name="Murad R."/>
            <person name="Mortazavi A."/>
        </authorList>
    </citation>
    <scope>NUCLEOTIDE SEQUENCE [LARGE SCALE GENOMIC DNA]</scope>
    <source>
        <strain evidence="7 8">ALL</strain>
    </source>
</reference>
<organism evidence="7 8">
    <name type="scientific">Steinernema carpocapsae</name>
    <name type="common">Entomopathogenic nematode</name>
    <dbReference type="NCBI Taxonomy" id="34508"/>
    <lineage>
        <taxon>Eukaryota</taxon>
        <taxon>Metazoa</taxon>
        <taxon>Ecdysozoa</taxon>
        <taxon>Nematoda</taxon>
        <taxon>Chromadorea</taxon>
        <taxon>Rhabditida</taxon>
        <taxon>Tylenchina</taxon>
        <taxon>Panagrolaimomorpha</taxon>
        <taxon>Strongyloidoidea</taxon>
        <taxon>Steinernematidae</taxon>
        <taxon>Steinernema</taxon>
    </lineage>
</organism>
<keyword evidence="8" id="KW-1185">Reference proteome</keyword>
<dbReference type="PANTHER" id="PTHR45969">
    <property type="entry name" value="RING ZINC FINGER PROTEIN-RELATED"/>
    <property type="match status" value="1"/>
</dbReference>
<feature type="region of interest" description="Disordered" evidence="5">
    <location>
        <begin position="195"/>
        <end position="236"/>
    </location>
</feature>
<feature type="region of interest" description="Disordered" evidence="5">
    <location>
        <begin position="115"/>
        <end position="144"/>
    </location>
</feature>
<evidence type="ECO:0000256" key="3">
    <source>
        <dbReference type="ARBA" id="ARBA00022833"/>
    </source>
</evidence>
<dbReference type="InterPro" id="IPR001841">
    <property type="entry name" value="Znf_RING"/>
</dbReference>
<evidence type="ECO:0000256" key="5">
    <source>
        <dbReference type="SAM" id="MobiDB-lite"/>
    </source>
</evidence>
<reference evidence="7 8" key="1">
    <citation type="journal article" date="2015" name="Genome Biol.">
        <title>Comparative genomics of Steinernema reveals deeply conserved gene regulatory networks.</title>
        <authorList>
            <person name="Dillman A.R."/>
            <person name="Macchietto M."/>
            <person name="Porter C.F."/>
            <person name="Rogers A."/>
            <person name="Williams B."/>
            <person name="Antoshechkin I."/>
            <person name="Lee M.M."/>
            <person name="Goodwin Z."/>
            <person name="Lu X."/>
            <person name="Lewis E.E."/>
            <person name="Goodrich-Blair H."/>
            <person name="Stock S.P."/>
            <person name="Adams B.J."/>
            <person name="Sternberg P.W."/>
            <person name="Mortazavi A."/>
        </authorList>
    </citation>
    <scope>NUCLEOTIDE SEQUENCE [LARGE SCALE GENOMIC DNA]</scope>
    <source>
        <strain evidence="7 8">ALL</strain>
    </source>
</reference>
<keyword evidence="3" id="KW-0862">Zinc</keyword>
<dbReference type="GO" id="GO:0061630">
    <property type="term" value="F:ubiquitin protein ligase activity"/>
    <property type="evidence" value="ECO:0007669"/>
    <property type="project" value="TreeGrafter"/>
</dbReference>
<dbReference type="AlphaFoldDB" id="A0A4U5P183"/>
<evidence type="ECO:0000313" key="7">
    <source>
        <dbReference type="EMBL" id="TKR89728.1"/>
    </source>
</evidence>
<dbReference type="SUPFAM" id="SSF57850">
    <property type="entry name" value="RING/U-box"/>
    <property type="match status" value="1"/>
</dbReference>
<gene>
    <name evidence="7" type="ORF">L596_013786</name>
</gene>
<protein>
    <recommendedName>
        <fullName evidence="6">RING-type domain-containing protein</fullName>
    </recommendedName>
</protein>
<keyword evidence="2 4" id="KW-0863">Zinc-finger</keyword>
<evidence type="ECO:0000256" key="2">
    <source>
        <dbReference type="ARBA" id="ARBA00022771"/>
    </source>
</evidence>
<name>A0A4U5P183_STECR</name>
<dbReference type="EMBL" id="AZBU02000003">
    <property type="protein sequence ID" value="TKR89728.1"/>
    <property type="molecule type" value="Genomic_DNA"/>
</dbReference>
<dbReference type="InterPro" id="IPR013083">
    <property type="entry name" value="Znf_RING/FYVE/PHD"/>
</dbReference>
<dbReference type="PANTHER" id="PTHR45969:SF69">
    <property type="entry name" value="FINGER DOMAIN PROTEIN, PUTATIVE (AFU_ORTHOLOGUE AFUA_3G12190)-RELATED"/>
    <property type="match status" value="1"/>
</dbReference>
<dbReference type="Proteomes" id="UP000298663">
    <property type="component" value="Unassembled WGS sequence"/>
</dbReference>
<proteinExistence type="predicted"/>
<keyword evidence="1" id="KW-0479">Metal-binding</keyword>
<evidence type="ECO:0000259" key="6">
    <source>
        <dbReference type="PROSITE" id="PS50089"/>
    </source>
</evidence>
<dbReference type="Pfam" id="PF13639">
    <property type="entry name" value="zf-RING_2"/>
    <property type="match status" value="1"/>
</dbReference>
<dbReference type="GO" id="GO:0008270">
    <property type="term" value="F:zinc ion binding"/>
    <property type="evidence" value="ECO:0007669"/>
    <property type="project" value="UniProtKB-KW"/>
</dbReference>
<feature type="domain" description="RING-type" evidence="6">
    <location>
        <begin position="15"/>
        <end position="62"/>
    </location>
</feature>
<dbReference type="Gene3D" id="3.30.40.10">
    <property type="entry name" value="Zinc/RING finger domain, C3HC4 (zinc finger)"/>
    <property type="match status" value="1"/>
</dbReference>